<comment type="caution">
    <text evidence="3">The sequence shown here is derived from an EMBL/GenBank/DDBJ whole genome shotgun (WGS) entry which is preliminary data.</text>
</comment>
<dbReference type="Proteomes" id="UP000629468">
    <property type="component" value="Unassembled WGS sequence"/>
</dbReference>
<gene>
    <name evidence="3" type="ORF">Agabi119p4_6417</name>
</gene>
<dbReference type="AlphaFoldDB" id="A0A8H7CA04"/>
<protein>
    <recommendedName>
        <fullName evidence="2">F-box domain-containing protein</fullName>
    </recommendedName>
</protein>
<feature type="domain" description="F-box" evidence="2">
    <location>
        <begin position="67"/>
        <end position="125"/>
    </location>
</feature>
<proteinExistence type="predicted"/>
<reference evidence="3 4" key="1">
    <citation type="journal article" name="Sci. Rep.">
        <title>Telomere-to-telomere assembled and centromere annotated genomes of the two main subspecies of the button mushroom Agaricus bisporus reveal especially polymorphic chromosome ends.</title>
        <authorList>
            <person name="Sonnenberg A.S.M."/>
            <person name="Sedaghat-Telgerd N."/>
            <person name="Lavrijssen B."/>
            <person name="Ohm R.A."/>
            <person name="Hendrickx P.M."/>
            <person name="Scholtmeijer K."/>
            <person name="Baars J.J.P."/>
            <person name="van Peer A."/>
        </authorList>
    </citation>
    <scope>NUCLEOTIDE SEQUENCE [LARGE SCALE GENOMIC DNA]</scope>
    <source>
        <strain evidence="3 4">H119_p4</strain>
    </source>
</reference>
<dbReference type="Pfam" id="PF12937">
    <property type="entry name" value="F-box-like"/>
    <property type="match status" value="1"/>
</dbReference>
<dbReference type="SUPFAM" id="SSF52058">
    <property type="entry name" value="L domain-like"/>
    <property type="match status" value="1"/>
</dbReference>
<dbReference type="InterPro" id="IPR032675">
    <property type="entry name" value="LRR_dom_sf"/>
</dbReference>
<dbReference type="Gene3D" id="3.80.10.10">
    <property type="entry name" value="Ribonuclease Inhibitor"/>
    <property type="match status" value="1"/>
</dbReference>
<evidence type="ECO:0000313" key="3">
    <source>
        <dbReference type="EMBL" id="KAF7770443.1"/>
    </source>
</evidence>
<dbReference type="Gene3D" id="1.20.1280.50">
    <property type="match status" value="1"/>
</dbReference>
<feature type="region of interest" description="Disordered" evidence="1">
    <location>
        <begin position="485"/>
        <end position="504"/>
    </location>
</feature>
<name>A0A8H7CA04_AGABI</name>
<dbReference type="EMBL" id="JABXXO010000009">
    <property type="protein sequence ID" value="KAF7770443.1"/>
    <property type="molecule type" value="Genomic_DNA"/>
</dbReference>
<evidence type="ECO:0000256" key="1">
    <source>
        <dbReference type="SAM" id="MobiDB-lite"/>
    </source>
</evidence>
<dbReference type="PANTHER" id="PTHR38926:SF5">
    <property type="entry name" value="F-BOX AND LEUCINE-RICH REPEAT PROTEIN 6"/>
    <property type="match status" value="1"/>
</dbReference>
<accession>A0A8H7CA04</accession>
<evidence type="ECO:0000313" key="4">
    <source>
        <dbReference type="Proteomes" id="UP000629468"/>
    </source>
</evidence>
<dbReference type="InterPro" id="IPR001810">
    <property type="entry name" value="F-box_dom"/>
</dbReference>
<evidence type="ECO:0000259" key="2">
    <source>
        <dbReference type="Pfam" id="PF12937"/>
    </source>
</evidence>
<dbReference type="PANTHER" id="PTHR38926">
    <property type="entry name" value="F-BOX DOMAIN CONTAINING PROTEIN, EXPRESSED"/>
    <property type="match status" value="1"/>
</dbReference>
<sequence length="632" mass="72119">MERLLAGLGPYSAHNCPLRVAPRNPFEIPYEGNESTRFARRAIDQDIGDIEGKIRSLKKARNQLSSISVLPPEVLSKIFMFVRDASVDFCTHRHFSTHWIRSVAHICHHWREVALTCPTLWSTPIFTNPELAQEMMRRSKMAALTIQLTTGSWTPGTLLAVEIAMTQIFRIRVLRLSYGSQFDGLRNIFAAFSQPAPHLEQLALTNSAYLAHGSHFLLPDNAFAHAPRLRSIELDRFNFSWTSALFKHNVTTLKVKTIRAQDTATLSQLLEALSHMPNLCTLRLNQCIPSHVTADGNEPVLNFPALRSLEIDSKIADCIHFLRCIKYHPRATLSLACTALTKASDYTDIFARIGEGLRQPSSDSQVFRSAQFMLNHDRTMGIYLFRRVDTLVRPSYIQIGPPADPGICLSFTSNETPGLSYYSVLRELHRLIDLQSLETIALDWVSYRQDIDHIRETIGKLPKLKTLRVGVASIQACHAIHYNPDTVPTEREQGRTRRQKQQYKPPPVTVFPALKTLCLHSLDLNEYRSMGTFETLKNALIHRSNMDAPIEQLQLDQCRGVGVEQKRLLGELVVDLMVDGEHINVLELNSDDEVDSYDEEDEMDEDDMYEHDLYYEGMYGYDFEFDYDEYPF</sequence>
<organism evidence="3 4">
    <name type="scientific">Agaricus bisporus var. burnettii</name>
    <dbReference type="NCBI Taxonomy" id="192524"/>
    <lineage>
        <taxon>Eukaryota</taxon>
        <taxon>Fungi</taxon>
        <taxon>Dikarya</taxon>
        <taxon>Basidiomycota</taxon>
        <taxon>Agaricomycotina</taxon>
        <taxon>Agaricomycetes</taxon>
        <taxon>Agaricomycetidae</taxon>
        <taxon>Agaricales</taxon>
        <taxon>Agaricineae</taxon>
        <taxon>Agaricaceae</taxon>
        <taxon>Agaricus</taxon>
    </lineage>
</organism>